<dbReference type="EMBL" id="MHHS01000013">
    <property type="protein sequence ID" value="OGY37302.1"/>
    <property type="molecule type" value="Genomic_DNA"/>
</dbReference>
<dbReference type="Pfam" id="PF08241">
    <property type="entry name" value="Methyltransf_11"/>
    <property type="match status" value="1"/>
</dbReference>
<comment type="caution">
    <text evidence="2">The sequence shown here is derived from an EMBL/GenBank/DDBJ whole genome shotgun (WGS) entry which is preliminary data.</text>
</comment>
<dbReference type="Proteomes" id="UP000177941">
    <property type="component" value="Unassembled WGS sequence"/>
</dbReference>
<evidence type="ECO:0000313" key="2">
    <source>
        <dbReference type="EMBL" id="OGY37302.1"/>
    </source>
</evidence>
<protein>
    <recommendedName>
        <fullName evidence="1">Methyltransferase type 11 domain-containing protein</fullName>
    </recommendedName>
</protein>
<dbReference type="CDD" id="cd02440">
    <property type="entry name" value="AdoMet_MTases"/>
    <property type="match status" value="1"/>
</dbReference>
<dbReference type="SUPFAM" id="SSF53335">
    <property type="entry name" value="S-adenosyl-L-methionine-dependent methyltransferases"/>
    <property type="match status" value="1"/>
</dbReference>
<evidence type="ECO:0000313" key="3">
    <source>
        <dbReference type="Proteomes" id="UP000177941"/>
    </source>
</evidence>
<accession>A0A1G1XBK2</accession>
<organism evidence="2 3">
    <name type="scientific">Candidatus Andersenbacteria bacterium RIFCSPHIGHO2_12_FULL_45_11b</name>
    <dbReference type="NCBI Taxonomy" id="1797282"/>
    <lineage>
        <taxon>Bacteria</taxon>
        <taxon>Candidatus Anderseniibacteriota</taxon>
    </lineage>
</organism>
<dbReference type="InterPro" id="IPR013216">
    <property type="entry name" value="Methyltransf_11"/>
</dbReference>
<proteinExistence type="predicted"/>
<sequence length="211" mass="24136">MTYINEHHVYTDPDAYDARSKKFLEKYNKKAWDPVIYKTGKQYISATDTVCDFGCGTLAHFPAMEQANRIYAIDTNKAMVDEGLRKLGAWRKNKIEIVIADACNTPLAPHTCSIIWSIGLTEYTNLESLFAEMTRVATPSALMLLQFPSANNLMHVAIRTLNYLRGKKTKKFRTLSEIRTIAHTNNWIVIDVQSAFIRNNLWCVLRKSNPE</sequence>
<evidence type="ECO:0000259" key="1">
    <source>
        <dbReference type="Pfam" id="PF08241"/>
    </source>
</evidence>
<dbReference type="GO" id="GO:0008757">
    <property type="term" value="F:S-adenosylmethionine-dependent methyltransferase activity"/>
    <property type="evidence" value="ECO:0007669"/>
    <property type="project" value="InterPro"/>
</dbReference>
<reference evidence="2 3" key="1">
    <citation type="journal article" date="2016" name="Nat. Commun.">
        <title>Thousands of microbial genomes shed light on interconnected biogeochemical processes in an aquifer system.</title>
        <authorList>
            <person name="Anantharaman K."/>
            <person name="Brown C.T."/>
            <person name="Hug L.A."/>
            <person name="Sharon I."/>
            <person name="Castelle C.J."/>
            <person name="Probst A.J."/>
            <person name="Thomas B.C."/>
            <person name="Singh A."/>
            <person name="Wilkins M.J."/>
            <person name="Karaoz U."/>
            <person name="Brodie E.L."/>
            <person name="Williams K.H."/>
            <person name="Hubbard S.S."/>
            <person name="Banfield J.F."/>
        </authorList>
    </citation>
    <scope>NUCLEOTIDE SEQUENCE [LARGE SCALE GENOMIC DNA]</scope>
</reference>
<feature type="domain" description="Methyltransferase type 11" evidence="1">
    <location>
        <begin position="52"/>
        <end position="143"/>
    </location>
</feature>
<name>A0A1G1XBK2_9BACT</name>
<dbReference type="AlphaFoldDB" id="A0A1G1XBK2"/>
<gene>
    <name evidence="2" type="ORF">A3E36_02130</name>
</gene>
<dbReference type="InterPro" id="IPR029063">
    <property type="entry name" value="SAM-dependent_MTases_sf"/>
</dbReference>
<dbReference type="Gene3D" id="3.40.50.150">
    <property type="entry name" value="Vaccinia Virus protein VP39"/>
    <property type="match status" value="1"/>
</dbReference>